<dbReference type="Proteomes" id="UP000248480">
    <property type="component" value="Unplaced"/>
</dbReference>
<gene>
    <name evidence="17" type="primary">LOC101356113</name>
</gene>
<keyword evidence="3 13" id="KW-0812">Transmembrane</keyword>
<evidence type="ECO:0000256" key="10">
    <source>
        <dbReference type="ARBA" id="ARBA00023319"/>
    </source>
</evidence>
<dbReference type="PANTHER" id="PTHR11860">
    <property type="entry name" value="POLYMERIC-IMMUNOGLOBULIN RECEPTOR"/>
    <property type="match status" value="1"/>
</dbReference>
<dbReference type="InterPro" id="IPR003599">
    <property type="entry name" value="Ig_sub"/>
</dbReference>
<dbReference type="GeneID" id="101356113"/>
<dbReference type="STRING" id="127582.A0A2Y9QV29"/>
<dbReference type="Gene3D" id="2.60.40.10">
    <property type="entry name" value="Immunoglobulins"/>
    <property type="match status" value="1"/>
</dbReference>
<feature type="chain" id="PRO_5016019087" evidence="14">
    <location>
        <begin position="18"/>
        <end position="327"/>
    </location>
</feature>
<dbReference type="InterPro" id="IPR050671">
    <property type="entry name" value="CD300_family_receptors"/>
</dbReference>
<dbReference type="InterPro" id="IPR036179">
    <property type="entry name" value="Ig-like_dom_sf"/>
</dbReference>
<keyword evidence="8" id="KW-1015">Disulfide bond</keyword>
<evidence type="ECO:0000256" key="2">
    <source>
        <dbReference type="ARBA" id="ARBA00022475"/>
    </source>
</evidence>
<dbReference type="RefSeq" id="XP_023585196.1">
    <property type="nucleotide sequence ID" value="XM_023729428.1"/>
</dbReference>
<evidence type="ECO:0000256" key="1">
    <source>
        <dbReference type="ARBA" id="ARBA00004251"/>
    </source>
</evidence>
<dbReference type="GO" id="GO:0002376">
    <property type="term" value="P:immune system process"/>
    <property type="evidence" value="ECO:0007669"/>
    <property type="project" value="UniProtKB-KW"/>
</dbReference>
<feature type="region of interest" description="Disordered" evidence="12">
    <location>
        <begin position="134"/>
        <end position="157"/>
    </location>
</feature>
<dbReference type="Pfam" id="PF07686">
    <property type="entry name" value="V-set"/>
    <property type="match status" value="1"/>
</dbReference>
<dbReference type="GO" id="GO:0004888">
    <property type="term" value="F:transmembrane signaling receptor activity"/>
    <property type="evidence" value="ECO:0007669"/>
    <property type="project" value="TreeGrafter"/>
</dbReference>
<evidence type="ECO:0000256" key="5">
    <source>
        <dbReference type="ARBA" id="ARBA00022859"/>
    </source>
</evidence>
<feature type="transmembrane region" description="Helical" evidence="13">
    <location>
        <begin position="170"/>
        <end position="191"/>
    </location>
</feature>
<evidence type="ECO:0000256" key="14">
    <source>
        <dbReference type="SAM" id="SignalP"/>
    </source>
</evidence>
<dbReference type="KEGG" id="tmu:101356113"/>
<keyword evidence="16" id="KW-1185">Reference proteome</keyword>
<keyword evidence="7 13" id="KW-0472">Membrane</keyword>
<dbReference type="SMART" id="SM00409">
    <property type="entry name" value="IG"/>
    <property type="match status" value="1"/>
</dbReference>
<feature type="compositionally biased region" description="Polar residues" evidence="12">
    <location>
        <begin position="145"/>
        <end position="157"/>
    </location>
</feature>
<dbReference type="InterPro" id="IPR013783">
    <property type="entry name" value="Ig-like_fold"/>
</dbReference>
<evidence type="ECO:0000256" key="12">
    <source>
        <dbReference type="SAM" id="MobiDB-lite"/>
    </source>
</evidence>
<dbReference type="InterPro" id="IPR007110">
    <property type="entry name" value="Ig-like_dom"/>
</dbReference>
<evidence type="ECO:0000256" key="8">
    <source>
        <dbReference type="ARBA" id="ARBA00023157"/>
    </source>
</evidence>
<proteinExistence type="inferred from homology"/>
<organism evidence="16 17">
    <name type="scientific">Trichechus manatus latirostris</name>
    <name type="common">Florida manatee</name>
    <dbReference type="NCBI Taxonomy" id="127582"/>
    <lineage>
        <taxon>Eukaryota</taxon>
        <taxon>Metazoa</taxon>
        <taxon>Chordata</taxon>
        <taxon>Craniata</taxon>
        <taxon>Vertebrata</taxon>
        <taxon>Euteleostomi</taxon>
        <taxon>Mammalia</taxon>
        <taxon>Eutheria</taxon>
        <taxon>Afrotheria</taxon>
        <taxon>Sirenia</taxon>
        <taxon>Trichechidae</taxon>
        <taxon>Trichechus</taxon>
    </lineage>
</organism>
<dbReference type="InParanoid" id="A0A2Y9QV29"/>
<keyword evidence="5" id="KW-0391">Immunity</keyword>
<evidence type="ECO:0000256" key="3">
    <source>
        <dbReference type="ARBA" id="ARBA00022692"/>
    </source>
</evidence>
<dbReference type="PROSITE" id="PS50835">
    <property type="entry name" value="IG_LIKE"/>
    <property type="match status" value="1"/>
</dbReference>
<dbReference type="Pfam" id="PF15330">
    <property type="entry name" value="SIT"/>
    <property type="match status" value="1"/>
</dbReference>
<keyword evidence="4 14" id="KW-0732">Signal</keyword>
<protein>
    <submittedName>
        <fullName evidence="17">CMRF35-like molecule 1</fullName>
    </submittedName>
</protein>
<dbReference type="FunCoup" id="A0A2Y9QV29">
    <property type="interactions" value="361"/>
</dbReference>
<evidence type="ECO:0000313" key="17">
    <source>
        <dbReference type="RefSeq" id="XP_023585196.1"/>
    </source>
</evidence>
<dbReference type="PANTHER" id="PTHR11860:SF101">
    <property type="entry name" value="CMRF35-LIKE MOLECULE 1"/>
    <property type="match status" value="1"/>
</dbReference>
<evidence type="ECO:0000256" key="9">
    <source>
        <dbReference type="ARBA" id="ARBA00023170"/>
    </source>
</evidence>
<comment type="subcellular location">
    <subcellularLocation>
        <location evidence="1">Cell membrane</location>
        <topology evidence="1">Single-pass type I membrane protein</topology>
    </subcellularLocation>
</comment>
<feature type="signal peptide" evidence="14">
    <location>
        <begin position="1"/>
        <end position="17"/>
    </location>
</feature>
<dbReference type="FunFam" id="2.60.40.10:FF:000370">
    <property type="entry name" value="CMRF35-like molecule 1"/>
    <property type="match status" value="1"/>
</dbReference>
<feature type="domain" description="Ig-like" evidence="15">
    <location>
        <begin position="13"/>
        <end position="120"/>
    </location>
</feature>
<dbReference type="SUPFAM" id="SSF48726">
    <property type="entry name" value="Immunoglobulin"/>
    <property type="match status" value="1"/>
</dbReference>
<evidence type="ECO:0000256" key="11">
    <source>
        <dbReference type="ARBA" id="ARBA00043958"/>
    </source>
</evidence>
<keyword evidence="6 13" id="KW-1133">Transmembrane helix</keyword>
<keyword evidence="2" id="KW-1003">Cell membrane</keyword>
<evidence type="ECO:0000256" key="6">
    <source>
        <dbReference type="ARBA" id="ARBA00022989"/>
    </source>
</evidence>
<name>A0A2Y9QV29_TRIMA</name>
<dbReference type="GO" id="GO:0005886">
    <property type="term" value="C:plasma membrane"/>
    <property type="evidence" value="ECO:0007669"/>
    <property type="project" value="UniProtKB-SubCell"/>
</dbReference>
<dbReference type="CDD" id="cd05716">
    <property type="entry name" value="IgV_pIgR_like"/>
    <property type="match status" value="1"/>
</dbReference>
<reference evidence="17" key="1">
    <citation type="submission" date="2025-08" db="UniProtKB">
        <authorList>
            <consortium name="RefSeq"/>
        </authorList>
    </citation>
    <scope>IDENTIFICATION</scope>
</reference>
<evidence type="ECO:0000256" key="13">
    <source>
        <dbReference type="SAM" id="Phobius"/>
    </source>
</evidence>
<keyword evidence="10" id="KW-0393">Immunoglobulin domain</keyword>
<comment type="similarity">
    <text evidence="11">Belongs to the CD300 family.</text>
</comment>
<evidence type="ECO:0000256" key="7">
    <source>
        <dbReference type="ARBA" id="ARBA00023136"/>
    </source>
</evidence>
<dbReference type="AlphaFoldDB" id="A0A2Y9QV29"/>
<accession>A0A2Y9QV29</accession>
<evidence type="ECO:0000313" key="16">
    <source>
        <dbReference type="Proteomes" id="UP000248480"/>
    </source>
</evidence>
<keyword evidence="9" id="KW-0675">Receptor</keyword>
<evidence type="ECO:0000259" key="15">
    <source>
        <dbReference type="PROSITE" id="PS50835"/>
    </source>
</evidence>
<evidence type="ECO:0000256" key="4">
    <source>
        <dbReference type="ARBA" id="ARBA00022729"/>
    </source>
</evidence>
<dbReference type="InterPro" id="IPR013106">
    <property type="entry name" value="Ig_V-set"/>
</dbReference>
<sequence>MWLPLALLLLCLPGCSAMSGPGAVSGPKGGSLTVQCGYDPGWETYYKWWCRGADWGSCEILLKTNGSEQEVKEDHMSIRDSQKNRTFSVTMEKLREDDADFYWCGIETTGIDPGVRVKVSIGPAPTTMWTTITSTNTTFKGPATSEKTTASPNTTSQLSDVRPKIMELSILIPLICAVLLLLLVAASLLAWRMVKRQKEAAGTSSKQERLLRDQLALPPLPHSRLPVIQPLEGDLCYAHMTLHHTGTSLVSVWKKASAKSASTVRANQKEAEYVTMDPLPREDISYASLSLDILNQEPTYSNMSHLTACIPMGSLEEPTEYSSIRNL</sequence>